<dbReference type="RefSeq" id="WP_139464826.1">
    <property type="nucleotide sequence ID" value="NZ_VDHJ01000003.1"/>
</dbReference>
<keyword evidence="3" id="KW-1185">Reference proteome</keyword>
<evidence type="ECO:0000313" key="3">
    <source>
        <dbReference type="Proteomes" id="UP000312032"/>
    </source>
</evidence>
<evidence type="ECO:0000256" key="1">
    <source>
        <dbReference type="SAM" id="Phobius"/>
    </source>
</evidence>
<keyword evidence="1" id="KW-0472">Membrane</keyword>
<dbReference type="AlphaFoldDB" id="A0A5C4U6D9"/>
<feature type="transmembrane region" description="Helical" evidence="1">
    <location>
        <begin position="68"/>
        <end position="87"/>
    </location>
</feature>
<keyword evidence="1" id="KW-0812">Transmembrane</keyword>
<accession>A0A5C4U6D9</accession>
<gene>
    <name evidence="2" type="ORF">FHE74_02335</name>
</gene>
<reference evidence="2 3" key="1">
    <citation type="submission" date="2019-06" db="EMBL/GenBank/DDBJ databases">
        <authorList>
            <person name="Li J."/>
        </authorList>
    </citation>
    <scope>NUCLEOTIDE SEQUENCE [LARGE SCALE GENOMIC DNA]</scope>
    <source>
        <strain evidence="2 3">LMG 28165</strain>
    </source>
</reference>
<sequence length="106" mass="11607">MTIATTSNRRTYPVSQPSYWDVPVSPNTDVDHSNVRTLRPVQPMALRVPIDDHSTRDRVERWRENARTWLVGAAAGFVVFTGMVVGADLGADNSAPTQTVTAVAGR</sequence>
<proteinExistence type="predicted"/>
<organism evidence="2 3">
    <name type="scientific">Corynebacterium tapiri</name>
    <dbReference type="NCBI Taxonomy" id="1448266"/>
    <lineage>
        <taxon>Bacteria</taxon>
        <taxon>Bacillati</taxon>
        <taxon>Actinomycetota</taxon>
        <taxon>Actinomycetes</taxon>
        <taxon>Mycobacteriales</taxon>
        <taxon>Corynebacteriaceae</taxon>
        <taxon>Corynebacterium</taxon>
    </lineage>
</organism>
<keyword evidence="1" id="KW-1133">Transmembrane helix</keyword>
<comment type="caution">
    <text evidence="2">The sequence shown here is derived from an EMBL/GenBank/DDBJ whole genome shotgun (WGS) entry which is preliminary data.</text>
</comment>
<name>A0A5C4U6D9_9CORY</name>
<protein>
    <submittedName>
        <fullName evidence="2">Uncharacterized protein</fullName>
    </submittedName>
</protein>
<dbReference type="EMBL" id="VDHJ01000003">
    <property type="protein sequence ID" value="TNL99215.1"/>
    <property type="molecule type" value="Genomic_DNA"/>
</dbReference>
<dbReference type="Proteomes" id="UP000312032">
    <property type="component" value="Unassembled WGS sequence"/>
</dbReference>
<evidence type="ECO:0000313" key="2">
    <source>
        <dbReference type="EMBL" id="TNL99215.1"/>
    </source>
</evidence>